<accession>A0A9P7KLS9</accession>
<keyword evidence="1" id="KW-0812">Transmembrane</keyword>
<comment type="caution">
    <text evidence="2">The sequence shown here is derived from an EMBL/GenBank/DDBJ whole genome shotgun (WGS) entry which is preliminary data.</text>
</comment>
<protein>
    <submittedName>
        <fullName evidence="2">Uncharacterized protein</fullName>
    </submittedName>
</protein>
<keyword evidence="1" id="KW-0472">Membrane</keyword>
<organism evidence="2 3">
    <name type="scientific">Fusarium avenaceum</name>
    <dbReference type="NCBI Taxonomy" id="40199"/>
    <lineage>
        <taxon>Eukaryota</taxon>
        <taxon>Fungi</taxon>
        <taxon>Dikarya</taxon>
        <taxon>Ascomycota</taxon>
        <taxon>Pezizomycotina</taxon>
        <taxon>Sordariomycetes</taxon>
        <taxon>Hypocreomycetidae</taxon>
        <taxon>Hypocreales</taxon>
        <taxon>Nectriaceae</taxon>
        <taxon>Fusarium</taxon>
        <taxon>Fusarium tricinctum species complex</taxon>
    </lineage>
</organism>
<dbReference type="Proteomes" id="UP000782241">
    <property type="component" value="Unassembled WGS sequence"/>
</dbReference>
<keyword evidence="1" id="KW-1133">Transmembrane helix</keyword>
<evidence type="ECO:0000256" key="1">
    <source>
        <dbReference type="SAM" id="Phobius"/>
    </source>
</evidence>
<proteinExistence type="predicted"/>
<dbReference type="AlphaFoldDB" id="A0A9P7KLS9"/>
<evidence type="ECO:0000313" key="3">
    <source>
        <dbReference type="Proteomes" id="UP000782241"/>
    </source>
</evidence>
<dbReference type="EMBL" id="JAGPUO010000039">
    <property type="protein sequence ID" value="KAG5654973.1"/>
    <property type="molecule type" value="Genomic_DNA"/>
</dbReference>
<evidence type="ECO:0000313" key="2">
    <source>
        <dbReference type="EMBL" id="KAG5654973.1"/>
    </source>
</evidence>
<reference evidence="2" key="1">
    <citation type="submission" date="2021-04" db="EMBL/GenBank/DDBJ databases">
        <title>Draft genome of Fusarium avenaceum strain F156N33, isolated from an atmospheric sample in Virginia.</title>
        <authorList>
            <person name="Yang S."/>
            <person name="Vinatzer B.A."/>
            <person name="Coleman J."/>
        </authorList>
    </citation>
    <scope>NUCLEOTIDE SEQUENCE</scope>
    <source>
        <strain evidence="2">F156N33</strain>
    </source>
</reference>
<gene>
    <name evidence="2" type="ORF">KAF25_011004</name>
</gene>
<keyword evidence="3" id="KW-1185">Reference proteome</keyword>
<name>A0A9P7KLS9_9HYPO</name>
<sequence length="100" mass="10866">MWNPALAIVGAAMARQISPDNVWARFMGYCLAGAYAISFSLTLTMFTGNIGGFAKNTTINVMIFDGYCVGNDAGPHLFSLREAPLCPFGFLSIVFRYKIA</sequence>
<feature type="transmembrane region" description="Helical" evidence="1">
    <location>
        <begin position="26"/>
        <end position="46"/>
    </location>
</feature>